<sequence length="150" mass="17603">MTLCVTLINLGLDIATRFQLICHILVVIHNLKLFRGNRLPQGGLPSMLMALSNLRYQWVPQVDYCVTMNEDGSWDFKDFWVLRNRFILNSRGFWKVYVLPGPIVWNEFNAKLIMLKLSTLSILQMPPIVPLLLFDPFPTFFQEHSMWNLF</sequence>
<protein>
    <submittedName>
        <fullName evidence="1">Uncharacterized protein</fullName>
    </submittedName>
</protein>
<gene>
    <name evidence="1" type="ORF">V6N12_066766</name>
</gene>
<evidence type="ECO:0000313" key="2">
    <source>
        <dbReference type="Proteomes" id="UP001472677"/>
    </source>
</evidence>
<comment type="caution">
    <text evidence="1">The sequence shown here is derived from an EMBL/GenBank/DDBJ whole genome shotgun (WGS) entry which is preliminary data.</text>
</comment>
<proteinExistence type="predicted"/>
<reference evidence="1 2" key="1">
    <citation type="journal article" date="2024" name="G3 (Bethesda)">
        <title>Genome assembly of Hibiscus sabdariffa L. provides insights into metabolisms of medicinal natural products.</title>
        <authorList>
            <person name="Kim T."/>
        </authorList>
    </citation>
    <scope>NUCLEOTIDE SEQUENCE [LARGE SCALE GENOMIC DNA]</scope>
    <source>
        <strain evidence="1">TK-2024</strain>
        <tissue evidence="1">Old leaves</tissue>
    </source>
</reference>
<accession>A0ABR2C9J3</accession>
<evidence type="ECO:0000313" key="1">
    <source>
        <dbReference type="EMBL" id="KAK8515926.1"/>
    </source>
</evidence>
<organism evidence="1 2">
    <name type="scientific">Hibiscus sabdariffa</name>
    <name type="common">roselle</name>
    <dbReference type="NCBI Taxonomy" id="183260"/>
    <lineage>
        <taxon>Eukaryota</taxon>
        <taxon>Viridiplantae</taxon>
        <taxon>Streptophyta</taxon>
        <taxon>Embryophyta</taxon>
        <taxon>Tracheophyta</taxon>
        <taxon>Spermatophyta</taxon>
        <taxon>Magnoliopsida</taxon>
        <taxon>eudicotyledons</taxon>
        <taxon>Gunneridae</taxon>
        <taxon>Pentapetalae</taxon>
        <taxon>rosids</taxon>
        <taxon>malvids</taxon>
        <taxon>Malvales</taxon>
        <taxon>Malvaceae</taxon>
        <taxon>Malvoideae</taxon>
        <taxon>Hibiscus</taxon>
    </lineage>
</organism>
<keyword evidence="2" id="KW-1185">Reference proteome</keyword>
<name>A0ABR2C9J3_9ROSI</name>
<dbReference type="EMBL" id="JBBPBM010000061">
    <property type="protein sequence ID" value="KAK8515926.1"/>
    <property type="molecule type" value="Genomic_DNA"/>
</dbReference>
<dbReference type="Proteomes" id="UP001472677">
    <property type="component" value="Unassembled WGS sequence"/>
</dbReference>